<organism evidence="7 8">
    <name type="scientific">Diatrype stigma</name>
    <dbReference type="NCBI Taxonomy" id="117547"/>
    <lineage>
        <taxon>Eukaryota</taxon>
        <taxon>Fungi</taxon>
        <taxon>Dikarya</taxon>
        <taxon>Ascomycota</taxon>
        <taxon>Pezizomycotina</taxon>
        <taxon>Sordariomycetes</taxon>
        <taxon>Xylariomycetidae</taxon>
        <taxon>Xylariales</taxon>
        <taxon>Diatrypaceae</taxon>
        <taxon>Diatrype</taxon>
    </lineage>
</organism>
<keyword evidence="3" id="KW-0288">FMN</keyword>
<gene>
    <name evidence="7" type="ORF">SLS62_010434</name>
</gene>
<feature type="compositionally biased region" description="Basic and acidic residues" evidence="5">
    <location>
        <begin position="35"/>
        <end position="52"/>
    </location>
</feature>
<feature type="compositionally biased region" description="Basic and acidic residues" evidence="5">
    <location>
        <begin position="61"/>
        <end position="80"/>
    </location>
</feature>
<dbReference type="InterPro" id="IPR002563">
    <property type="entry name" value="Flavin_Rdtase-like_dom"/>
</dbReference>
<comment type="cofactor">
    <cofactor evidence="1">
        <name>FMN</name>
        <dbReference type="ChEBI" id="CHEBI:58210"/>
    </cofactor>
</comment>
<dbReference type="SUPFAM" id="SSF50475">
    <property type="entry name" value="FMN-binding split barrel"/>
    <property type="match status" value="1"/>
</dbReference>
<dbReference type="PANTHER" id="PTHR33798:SF5">
    <property type="entry name" value="FLAVIN REDUCTASE LIKE DOMAIN-CONTAINING PROTEIN"/>
    <property type="match status" value="1"/>
</dbReference>
<dbReference type="PANTHER" id="PTHR33798">
    <property type="entry name" value="FLAVOPROTEIN OXYGENASE"/>
    <property type="match status" value="1"/>
</dbReference>
<name>A0AAN9UBS5_9PEZI</name>
<feature type="compositionally biased region" description="Polar residues" evidence="5">
    <location>
        <begin position="12"/>
        <end position="26"/>
    </location>
</feature>
<evidence type="ECO:0000256" key="5">
    <source>
        <dbReference type="SAM" id="MobiDB-lite"/>
    </source>
</evidence>
<feature type="domain" description="Flavin reductase like" evidence="6">
    <location>
        <begin position="124"/>
        <end position="275"/>
    </location>
</feature>
<evidence type="ECO:0000313" key="7">
    <source>
        <dbReference type="EMBL" id="KAK7743742.1"/>
    </source>
</evidence>
<evidence type="ECO:0000256" key="2">
    <source>
        <dbReference type="ARBA" id="ARBA00022630"/>
    </source>
</evidence>
<evidence type="ECO:0000259" key="6">
    <source>
        <dbReference type="SMART" id="SM00903"/>
    </source>
</evidence>
<comment type="similarity">
    <text evidence="4">Belongs to the flavoredoxin family.</text>
</comment>
<dbReference type="InterPro" id="IPR012349">
    <property type="entry name" value="Split_barrel_FMN-bd"/>
</dbReference>
<comment type="caution">
    <text evidence="7">The sequence shown here is derived from an EMBL/GenBank/DDBJ whole genome shotgun (WGS) entry which is preliminary data.</text>
</comment>
<evidence type="ECO:0000256" key="1">
    <source>
        <dbReference type="ARBA" id="ARBA00001917"/>
    </source>
</evidence>
<dbReference type="AlphaFoldDB" id="A0AAN9UBS5"/>
<feature type="region of interest" description="Disordered" evidence="5">
    <location>
        <begin position="1"/>
        <end position="100"/>
    </location>
</feature>
<dbReference type="Gene3D" id="2.30.110.10">
    <property type="entry name" value="Electron Transport, Fmn-binding Protein, Chain A"/>
    <property type="match status" value="1"/>
</dbReference>
<dbReference type="Pfam" id="PF01613">
    <property type="entry name" value="Flavin_Reduct"/>
    <property type="match status" value="1"/>
</dbReference>
<keyword evidence="8" id="KW-1185">Reference proteome</keyword>
<dbReference type="EMBL" id="JAKJXP020000129">
    <property type="protein sequence ID" value="KAK7743742.1"/>
    <property type="molecule type" value="Genomic_DNA"/>
</dbReference>
<reference evidence="7 8" key="1">
    <citation type="submission" date="2024-02" db="EMBL/GenBank/DDBJ databases">
        <title>De novo assembly and annotation of 12 fungi associated with fruit tree decline syndrome in Ontario, Canada.</title>
        <authorList>
            <person name="Sulman M."/>
            <person name="Ellouze W."/>
            <person name="Ilyukhin E."/>
        </authorList>
    </citation>
    <scope>NUCLEOTIDE SEQUENCE [LARGE SCALE GENOMIC DNA]</scope>
    <source>
        <strain evidence="7 8">M11/M66-122</strain>
    </source>
</reference>
<dbReference type="SMART" id="SM00903">
    <property type="entry name" value="Flavin_Reduct"/>
    <property type="match status" value="1"/>
</dbReference>
<accession>A0AAN9UBS5</accession>
<evidence type="ECO:0000256" key="3">
    <source>
        <dbReference type="ARBA" id="ARBA00022643"/>
    </source>
</evidence>
<dbReference type="GO" id="GO:0010181">
    <property type="term" value="F:FMN binding"/>
    <property type="evidence" value="ECO:0007669"/>
    <property type="project" value="InterPro"/>
</dbReference>
<sequence length="348" mass="38299">MSRRPPIHVLPNTPTLRQTRGLSTSTAAKAAPGKPKGEEETPQKSIVERVVDFAKTQSSRPDFDRSDAPIEVTKHPDPEWKYGQGVRWGQRHRPDDPVTAAEHREVDPLAPGRSMVDNYRLLISGIAPRPIGFLSTVSGGPGPVKKNLAPFSYFQVVEHDPPTFVVGFSARAGREKDTYRNLRENGECVINTVSENMIEAVNAASIDAPYGVSEWDVSGLTEAPASTVRPSRVRESVFSVEGRVVDIKEFNSPAASKPTMSVAAVVLIQATRFWVREDATNAAASHIDLEKLRPVAQLGGIAYGRIASTFELPRQHWDSECRESELLSELDRQSKKSEEETAGERPPE</sequence>
<protein>
    <recommendedName>
        <fullName evidence="6">Flavin reductase like domain-containing protein</fullName>
    </recommendedName>
</protein>
<dbReference type="Proteomes" id="UP001320420">
    <property type="component" value="Unassembled WGS sequence"/>
</dbReference>
<feature type="region of interest" description="Disordered" evidence="5">
    <location>
        <begin position="323"/>
        <end position="348"/>
    </location>
</feature>
<evidence type="ECO:0000256" key="4">
    <source>
        <dbReference type="ARBA" id="ARBA00038054"/>
    </source>
</evidence>
<evidence type="ECO:0000313" key="8">
    <source>
        <dbReference type="Proteomes" id="UP001320420"/>
    </source>
</evidence>
<keyword evidence="2" id="KW-0285">Flavoprotein</keyword>
<proteinExistence type="inferred from homology"/>